<dbReference type="Pfam" id="PF00172">
    <property type="entry name" value="Zn_clus"/>
    <property type="match status" value="1"/>
</dbReference>
<proteinExistence type="predicted"/>
<keyword evidence="3" id="KW-0238">DNA-binding</keyword>
<dbReference type="InterPro" id="IPR001138">
    <property type="entry name" value="Zn2Cys6_DnaBD"/>
</dbReference>
<dbReference type="PROSITE" id="PS50048">
    <property type="entry name" value="ZN2_CY6_FUNGAL_2"/>
    <property type="match status" value="1"/>
</dbReference>
<dbReference type="Proteomes" id="UP001166286">
    <property type="component" value="Unassembled WGS sequence"/>
</dbReference>
<dbReference type="PANTHER" id="PTHR31668">
    <property type="entry name" value="GLUCOSE TRANSPORT TRANSCRIPTION REGULATOR RGT1-RELATED-RELATED"/>
    <property type="match status" value="1"/>
</dbReference>
<accession>A0AA39R727</accession>
<keyword evidence="4" id="KW-0804">Transcription</keyword>
<protein>
    <recommendedName>
        <fullName evidence="7">Zn(2)-C6 fungal-type domain-containing protein</fullName>
    </recommendedName>
</protein>
<dbReference type="GO" id="GO:0008270">
    <property type="term" value="F:zinc ion binding"/>
    <property type="evidence" value="ECO:0007669"/>
    <property type="project" value="InterPro"/>
</dbReference>
<organism evidence="8 9">
    <name type="scientific">Cladonia borealis</name>
    <dbReference type="NCBI Taxonomy" id="184061"/>
    <lineage>
        <taxon>Eukaryota</taxon>
        <taxon>Fungi</taxon>
        <taxon>Dikarya</taxon>
        <taxon>Ascomycota</taxon>
        <taxon>Pezizomycotina</taxon>
        <taxon>Lecanoromycetes</taxon>
        <taxon>OSLEUM clade</taxon>
        <taxon>Lecanoromycetidae</taxon>
        <taxon>Lecanorales</taxon>
        <taxon>Lecanorineae</taxon>
        <taxon>Cladoniaceae</taxon>
        <taxon>Cladonia</taxon>
    </lineage>
</organism>
<evidence type="ECO:0000256" key="3">
    <source>
        <dbReference type="ARBA" id="ARBA00023125"/>
    </source>
</evidence>
<evidence type="ECO:0000259" key="7">
    <source>
        <dbReference type="PROSITE" id="PS50048"/>
    </source>
</evidence>
<dbReference type="AlphaFoldDB" id="A0AA39R727"/>
<dbReference type="Gene3D" id="4.10.240.10">
    <property type="entry name" value="Zn(2)-C6 fungal-type DNA-binding domain"/>
    <property type="match status" value="1"/>
</dbReference>
<dbReference type="SMART" id="SM00066">
    <property type="entry name" value="GAL4"/>
    <property type="match status" value="1"/>
</dbReference>
<dbReference type="CDD" id="cd00067">
    <property type="entry name" value="GAL4"/>
    <property type="match status" value="1"/>
</dbReference>
<dbReference type="CDD" id="cd12148">
    <property type="entry name" value="fungal_TF_MHR"/>
    <property type="match status" value="1"/>
</dbReference>
<keyword evidence="1" id="KW-0479">Metal-binding</keyword>
<evidence type="ECO:0000313" key="8">
    <source>
        <dbReference type="EMBL" id="KAK0514879.1"/>
    </source>
</evidence>
<feature type="region of interest" description="Disordered" evidence="6">
    <location>
        <begin position="662"/>
        <end position="683"/>
    </location>
</feature>
<dbReference type="PANTHER" id="PTHR31668:SF26">
    <property type="entry name" value="GLUCOSE TRANSPORT TRANSCRIPTION REGULATOR RGT1-RELATED"/>
    <property type="match status" value="1"/>
</dbReference>
<keyword evidence="5" id="KW-0539">Nucleus</keyword>
<feature type="compositionally biased region" description="Polar residues" evidence="6">
    <location>
        <begin position="83"/>
        <end position="93"/>
    </location>
</feature>
<evidence type="ECO:0000256" key="5">
    <source>
        <dbReference type="ARBA" id="ARBA00023242"/>
    </source>
</evidence>
<dbReference type="PROSITE" id="PS00463">
    <property type="entry name" value="ZN2_CY6_FUNGAL_1"/>
    <property type="match status" value="1"/>
</dbReference>
<evidence type="ECO:0000313" key="9">
    <source>
        <dbReference type="Proteomes" id="UP001166286"/>
    </source>
</evidence>
<evidence type="ECO:0000256" key="6">
    <source>
        <dbReference type="SAM" id="MobiDB-lite"/>
    </source>
</evidence>
<sequence>MSQPTNYPSPTAAQEEVHPFYSTNQHHMPIAEHSHIPPPAAAPMHGGGGETRDFGQVNHNGQNMRQHQPSTPQQLAQRGLDVDQSQDGTNPDTSSRKRSKVSRACDECRRKKIRCDAESETPGTQCSACRRSGGVCDFSRAPQKRGPSKGHELAERVNLLEYNRGYIPGATPPEMQYAPIIQEQPGGYPQPSPNDYGSRKRTYDLVDGPPGYNNNQYQPQDYATQQRNAMPDALPREAQAHKTVQSDLHIHSPVHTSHLPINAPQQPRKMWLHIPENKRNLNIYYEMIHPHLPVLPSSRQRVEQDLHHHTVPIKIGDALFAALDAAICSCTSASFHPLDSSIALLGTLRLEEERSDRSLISNLYGLQILIFFVLASENAGPLPPQHGATIATAVQFATSLRLHQSRTLHIDDNDVNSLTGTSRRLWLVLTILDRWQAAGTAGMSGIPEEAVHLTRSDEAILGTSAYQLAHTPELSMILGDLTSGWMYSESEVDTPQSNDITRMMRRTLNTFSLVVEAFPTLHHLRLAYLHVQLLADRYLERNISHASRVVKGAVEIASLLRRNDTEAVSPLTHHWAALAAITLVECVERMGHRESIVALHELRSCVSSGQLRSLESAQADATAWDKVISAFITKRIEQRGPQGPEHDTGRGGLEHLADAAVSKSKTANDGKPGDDAGSADATSGDMAGVKVAEPFDWEAGIAGGYLNVLKEGLARETMADLGIAYSQHLRSL</sequence>
<reference evidence="8" key="1">
    <citation type="submission" date="2023-03" db="EMBL/GenBank/DDBJ databases">
        <title>Complete genome of Cladonia borealis.</title>
        <authorList>
            <person name="Park H."/>
        </authorList>
    </citation>
    <scope>NUCLEOTIDE SEQUENCE</scope>
    <source>
        <strain evidence="8">ANT050790</strain>
    </source>
</reference>
<feature type="domain" description="Zn(2)-C6 fungal-type" evidence="7">
    <location>
        <begin position="104"/>
        <end position="138"/>
    </location>
</feature>
<keyword evidence="2" id="KW-0805">Transcription regulation</keyword>
<name>A0AA39R727_9LECA</name>
<dbReference type="EMBL" id="JAFEKC020000004">
    <property type="protein sequence ID" value="KAK0514879.1"/>
    <property type="molecule type" value="Genomic_DNA"/>
</dbReference>
<evidence type="ECO:0000256" key="4">
    <source>
        <dbReference type="ARBA" id="ARBA00023163"/>
    </source>
</evidence>
<dbReference type="InterPro" id="IPR050797">
    <property type="entry name" value="Carb_Metab_Trans_Reg"/>
</dbReference>
<dbReference type="GO" id="GO:0000981">
    <property type="term" value="F:DNA-binding transcription factor activity, RNA polymerase II-specific"/>
    <property type="evidence" value="ECO:0007669"/>
    <property type="project" value="InterPro"/>
</dbReference>
<dbReference type="InterPro" id="IPR036864">
    <property type="entry name" value="Zn2-C6_fun-type_DNA-bd_sf"/>
</dbReference>
<dbReference type="GO" id="GO:0003677">
    <property type="term" value="F:DNA binding"/>
    <property type="evidence" value="ECO:0007669"/>
    <property type="project" value="UniProtKB-KW"/>
</dbReference>
<evidence type="ECO:0000256" key="1">
    <source>
        <dbReference type="ARBA" id="ARBA00022723"/>
    </source>
</evidence>
<keyword evidence="9" id="KW-1185">Reference proteome</keyword>
<feature type="region of interest" description="Disordered" evidence="6">
    <location>
        <begin position="30"/>
        <end position="103"/>
    </location>
</feature>
<gene>
    <name evidence="8" type="ORF">JMJ35_002258</name>
</gene>
<feature type="compositionally biased region" description="Polar residues" evidence="6">
    <location>
        <begin position="57"/>
        <end position="76"/>
    </location>
</feature>
<comment type="caution">
    <text evidence="8">The sequence shown here is derived from an EMBL/GenBank/DDBJ whole genome shotgun (WGS) entry which is preliminary data.</text>
</comment>
<evidence type="ECO:0000256" key="2">
    <source>
        <dbReference type="ARBA" id="ARBA00023015"/>
    </source>
</evidence>
<dbReference type="SUPFAM" id="SSF57701">
    <property type="entry name" value="Zn2/Cys6 DNA-binding domain"/>
    <property type="match status" value="1"/>
</dbReference>